<accession>B0C1D2</accession>
<proteinExistence type="predicted"/>
<dbReference type="HOGENOM" id="CLU_116670_0_1_3"/>
<dbReference type="EMBL" id="CP000828">
    <property type="protein sequence ID" value="ABW29667.1"/>
    <property type="molecule type" value="Genomic_DNA"/>
</dbReference>
<dbReference type="Gene3D" id="1.20.1220.20">
    <property type="entry name" value="Uncharcterised protein PF01724"/>
    <property type="match status" value="1"/>
</dbReference>
<keyword evidence="3" id="KW-1185">Reference proteome</keyword>
<name>B0C1D2_ACAM1</name>
<reference evidence="2 3" key="1">
    <citation type="journal article" date="2008" name="Proc. Natl. Acad. Sci. U.S.A.">
        <title>Niche adaptation and genome expansion in the chlorophyll d-producing cyanobacterium Acaryochloris marina.</title>
        <authorList>
            <person name="Swingley W.D."/>
            <person name="Chen M."/>
            <person name="Cheung P.C."/>
            <person name="Conrad A.L."/>
            <person name="Dejesa L.C."/>
            <person name="Hao J."/>
            <person name="Honchak B.M."/>
            <person name="Karbach L.E."/>
            <person name="Kurdoglu A."/>
            <person name="Lahiri S."/>
            <person name="Mastrian S.D."/>
            <person name="Miyashita H."/>
            <person name="Page L."/>
            <person name="Ramakrishna P."/>
            <person name="Satoh S."/>
            <person name="Sattley W.M."/>
            <person name="Shimada Y."/>
            <person name="Taylor H.L."/>
            <person name="Tomo T."/>
            <person name="Tsuchiya T."/>
            <person name="Wang Z.T."/>
            <person name="Raymond J."/>
            <person name="Mimuro M."/>
            <person name="Blankenship R.E."/>
            <person name="Touchman J.W."/>
        </authorList>
    </citation>
    <scope>NUCLEOTIDE SEQUENCE [LARGE SCALE GENOMIC DNA]</scope>
    <source>
        <strain evidence="3">MBIC 11017</strain>
    </source>
</reference>
<evidence type="ECO:0000313" key="3">
    <source>
        <dbReference type="Proteomes" id="UP000000268"/>
    </source>
</evidence>
<feature type="region of interest" description="Disordered" evidence="1">
    <location>
        <begin position="152"/>
        <end position="176"/>
    </location>
</feature>
<protein>
    <recommendedName>
        <fullName evidence="4">DUF29 domain-containing protein</fullName>
    </recommendedName>
</protein>
<organism evidence="2 3">
    <name type="scientific">Acaryochloris marina (strain MBIC 11017)</name>
    <dbReference type="NCBI Taxonomy" id="329726"/>
    <lineage>
        <taxon>Bacteria</taxon>
        <taxon>Bacillati</taxon>
        <taxon>Cyanobacteriota</taxon>
        <taxon>Cyanophyceae</taxon>
        <taxon>Acaryochloridales</taxon>
        <taxon>Acaryochloridaceae</taxon>
        <taxon>Acaryochloris</taxon>
    </lineage>
</organism>
<sequence length="176" mass="20418">MAIMTGTQLPTSEQSSESNDRRPIRNNGLVHQQLYDTDFVEWIDQAVELLKQSRFSELDLENLIEEVESLGRSEKNALRSNLRILLLHLLKWRYQPGKQSGSWRGGIREHRIRIQEAFTDSPSLKNYYIDSFGESYRKARQLAADETELGISTFPTESPYTPEQVLEREFLPEGQD</sequence>
<gene>
    <name evidence="2" type="ordered locus">AM1_4695</name>
</gene>
<feature type="region of interest" description="Disordered" evidence="1">
    <location>
        <begin position="1"/>
        <end position="25"/>
    </location>
</feature>
<feature type="compositionally biased region" description="Polar residues" evidence="1">
    <location>
        <begin position="1"/>
        <end position="17"/>
    </location>
</feature>
<dbReference type="STRING" id="329726.AM1_4695"/>
<dbReference type="eggNOG" id="COG0639">
    <property type="taxonomic scope" value="Bacteria"/>
</dbReference>
<dbReference type="AlphaFoldDB" id="B0C1D2"/>
<dbReference type="Pfam" id="PF01724">
    <property type="entry name" value="DUF29"/>
    <property type="match status" value="1"/>
</dbReference>
<dbReference type="Proteomes" id="UP000000268">
    <property type="component" value="Chromosome"/>
</dbReference>
<evidence type="ECO:0008006" key="4">
    <source>
        <dbReference type="Google" id="ProtNLM"/>
    </source>
</evidence>
<dbReference type="KEGG" id="amr:AM1_4695"/>
<evidence type="ECO:0000256" key="1">
    <source>
        <dbReference type="SAM" id="MobiDB-lite"/>
    </source>
</evidence>
<dbReference type="PANTHER" id="PTHR34235">
    <property type="entry name" value="SLR1203 PROTEIN-RELATED"/>
    <property type="match status" value="1"/>
</dbReference>
<dbReference type="PANTHER" id="PTHR34235:SF3">
    <property type="entry name" value="SLR1203 PROTEIN"/>
    <property type="match status" value="1"/>
</dbReference>
<evidence type="ECO:0000313" key="2">
    <source>
        <dbReference type="EMBL" id="ABW29667.1"/>
    </source>
</evidence>
<feature type="compositionally biased region" description="Basic and acidic residues" evidence="1">
    <location>
        <begin position="165"/>
        <end position="176"/>
    </location>
</feature>
<dbReference type="InterPro" id="IPR002636">
    <property type="entry name" value="DUF29"/>
</dbReference>